<dbReference type="EMBL" id="BSUN01000001">
    <property type="protein sequence ID" value="GMA37707.1"/>
    <property type="molecule type" value="Genomic_DNA"/>
</dbReference>
<evidence type="ECO:0000313" key="10">
    <source>
        <dbReference type="EMBL" id="GMA37707.1"/>
    </source>
</evidence>
<reference evidence="11" key="1">
    <citation type="journal article" date="2019" name="Int. J. Syst. Evol. Microbiol.">
        <title>The Global Catalogue of Microorganisms (GCM) 10K type strain sequencing project: providing services to taxonomists for standard genome sequencing and annotation.</title>
        <authorList>
            <consortium name="The Broad Institute Genomics Platform"/>
            <consortium name="The Broad Institute Genome Sequencing Center for Infectious Disease"/>
            <person name="Wu L."/>
            <person name="Ma J."/>
        </authorList>
    </citation>
    <scope>NUCLEOTIDE SEQUENCE [LARGE SCALE GENOMIC DNA]</scope>
    <source>
        <strain evidence="11">NBRC 112299</strain>
    </source>
</reference>
<evidence type="ECO:0000256" key="1">
    <source>
        <dbReference type="ARBA" id="ARBA00004651"/>
    </source>
</evidence>
<feature type="domain" description="Prepilin peptidase A24 N-terminal" evidence="9">
    <location>
        <begin position="5"/>
        <end position="78"/>
    </location>
</feature>
<feature type="domain" description="Prepilin type IV endopeptidase peptidase" evidence="8">
    <location>
        <begin position="91"/>
        <end position="202"/>
    </location>
</feature>
<keyword evidence="3" id="KW-1003">Cell membrane</keyword>
<evidence type="ECO:0000259" key="8">
    <source>
        <dbReference type="Pfam" id="PF01478"/>
    </source>
</evidence>
<sequence length="270" mass="29240">MHSEAFANVVISRVPAGESVAHPPSACPRCGHAIRFRHNVPVLGWLVLGGRCYDCHEPISVRYPLIEALTGAVFGALAAWLGVTWDLGLALIVAFFTIVLSAIDLEVRRLPDAVVVPFSAMVAVYLVVWTGVDGDWSRLLHALLGAAILGAFYFGAWFIYPRGMGFGDVKLAPVLGAVLAWYGWAELIVGGFAAFVWGALVGVTVMAITRKGRKPSDPFRAVDVRRGLDRATVRNRDLRELFALGGAVKTSYRERSCMPIGVKTAVQRGH</sequence>
<dbReference type="Gene3D" id="1.20.120.1220">
    <property type="match status" value="1"/>
</dbReference>
<feature type="transmembrane region" description="Helical" evidence="7">
    <location>
        <begin position="89"/>
        <end position="107"/>
    </location>
</feature>
<comment type="caution">
    <text evidence="10">The sequence shown here is derived from an EMBL/GenBank/DDBJ whole genome shotgun (WGS) entry which is preliminary data.</text>
</comment>
<protein>
    <submittedName>
        <fullName evidence="10">Prepilin peptidase</fullName>
    </submittedName>
</protein>
<evidence type="ECO:0000256" key="2">
    <source>
        <dbReference type="ARBA" id="ARBA00005801"/>
    </source>
</evidence>
<dbReference type="Pfam" id="PF06750">
    <property type="entry name" value="A24_N_bact"/>
    <property type="match status" value="1"/>
</dbReference>
<proteinExistence type="inferred from homology"/>
<evidence type="ECO:0000256" key="7">
    <source>
        <dbReference type="SAM" id="Phobius"/>
    </source>
</evidence>
<dbReference type="PANTHER" id="PTHR30487:SF0">
    <property type="entry name" value="PREPILIN LEADER PEPTIDASE_N-METHYLTRANSFERASE-RELATED"/>
    <property type="match status" value="1"/>
</dbReference>
<evidence type="ECO:0000256" key="6">
    <source>
        <dbReference type="ARBA" id="ARBA00023136"/>
    </source>
</evidence>
<keyword evidence="5 7" id="KW-1133">Transmembrane helix</keyword>
<gene>
    <name evidence="10" type="primary">pilD_2</name>
    <name evidence="10" type="ORF">GCM10025876_39110</name>
</gene>
<comment type="similarity">
    <text evidence="2">Belongs to the peptidase A24 family.</text>
</comment>
<dbReference type="InterPro" id="IPR010627">
    <property type="entry name" value="Prepilin_pept_A24_N"/>
</dbReference>
<name>A0ABQ6IIG4_9MICO</name>
<evidence type="ECO:0000256" key="4">
    <source>
        <dbReference type="ARBA" id="ARBA00022692"/>
    </source>
</evidence>
<dbReference type="InterPro" id="IPR000045">
    <property type="entry name" value="Prepilin_IV_endopep_pep"/>
</dbReference>
<feature type="transmembrane region" description="Helical" evidence="7">
    <location>
        <begin position="114"/>
        <end position="132"/>
    </location>
</feature>
<dbReference type="Pfam" id="PF01478">
    <property type="entry name" value="Peptidase_A24"/>
    <property type="match status" value="1"/>
</dbReference>
<comment type="subcellular location">
    <subcellularLocation>
        <location evidence="1">Cell membrane</location>
        <topology evidence="1">Multi-pass membrane protein</topology>
    </subcellularLocation>
</comment>
<evidence type="ECO:0000256" key="3">
    <source>
        <dbReference type="ARBA" id="ARBA00022475"/>
    </source>
</evidence>
<evidence type="ECO:0000313" key="11">
    <source>
        <dbReference type="Proteomes" id="UP001157125"/>
    </source>
</evidence>
<organism evidence="10 11">
    <name type="scientific">Demequina litorisediminis</name>
    <dbReference type="NCBI Taxonomy" id="1849022"/>
    <lineage>
        <taxon>Bacteria</taxon>
        <taxon>Bacillati</taxon>
        <taxon>Actinomycetota</taxon>
        <taxon>Actinomycetes</taxon>
        <taxon>Micrococcales</taxon>
        <taxon>Demequinaceae</taxon>
        <taxon>Demequina</taxon>
    </lineage>
</organism>
<accession>A0ABQ6IIG4</accession>
<keyword evidence="4 7" id="KW-0812">Transmembrane</keyword>
<feature type="transmembrane region" description="Helical" evidence="7">
    <location>
        <begin position="138"/>
        <end position="160"/>
    </location>
</feature>
<dbReference type="InterPro" id="IPR050882">
    <property type="entry name" value="Prepilin_peptidase/N-MTase"/>
</dbReference>
<keyword evidence="6 7" id="KW-0472">Membrane</keyword>
<evidence type="ECO:0000256" key="5">
    <source>
        <dbReference type="ARBA" id="ARBA00022989"/>
    </source>
</evidence>
<dbReference type="PANTHER" id="PTHR30487">
    <property type="entry name" value="TYPE 4 PREPILIN-LIKE PROTEINS LEADER PEPTIDE-PROCESSING ENZYME"/>
    <property type="match status" value="1"/>
</dbReference>
<dbReference type="Proteomes" id="UP001157125">
    <property type="component" value="Unassembled WGS sequence"/>
</dbReference>
<evidence type="ECO:0000259" key="9">
    <source>
        <dbReference type="Pfam" id="PF06750"/>
    </source>
</evidence>
<keyword evidence="11" id="KW-1185">Reference proteome</keyword>
<feature type="transmembrane region" description="Helical" evidence="7">
    <location>
        <begin position="190"/>
        <end position="209"/>
    </location>
</feature>